<reference evidence="1" key="1">
    <citation type="journal article" date="2019" name="bioRxiv">
        <title>The Genome of the Zebra Mussel, Dreissena polymorpha: A Resource for Invasive Species Research.</title>
        <authorList>
            <person name="McCartney M.A."/>
            <person name="Auch B."/>
            <person name="Kono T."/>
            <person name="Mallez S."/>
            <person name="Zhang Y."/>
            <person name="Obille A."/>
            <person name="Becker A."/>
            <person name="Abrahante J.E."/>
            <person name="Garbe J."/>
            <person name="Badalamenti J.P."/>
            <person name="Herman A."/>
            <person name="Mangelson H."/>
            <person name="Liachko I."/>
            <person name="Sullivan S."/>
            <person name="Sone E.D."/>
            <person name="Koren S."/>
            <person name="Silverstein K.A.T."/>
            <person name="Beckman K.B."/>
            <person name="Gohl D.M."/>
        </authorList>
    </citation>
    <scope>NUCLEOTIDE SEQUENCE</scope>
    <source>
        <strain evidence="1">Duluth1</strain>
        <tissue evidence="1">Whole animal</tissue>
    </source>
</reference>
<dbReference type="AlphaFoldDB" id="A0A9D4I2S4"/>
<keyword evidence="2" id="KW-1185">Reference proteome</keyword>
<evidence type="ECO:0000313" key="2">
    <source>
        <dbReference type="Proteomes" id="UP000828390"/>
    </source>
</evidence>
<dbReference type="Proteomes" id="UP000828390">
    <property type="component" value="Unassembled WGS sequence"/>
</dbReference>
<comment type="caution">
    <text evidence="1">The sequence shown here is derived from an EMBL/GenBank/DDBJ whole genome shotgun (WGS) entry which is preliminary data.</text>
</comment>
<protein>
    <submittedName>
        <fullName evidence="1">Uncharacterized protein</fullName>
    </submittedName>
</protein>
<sequence>MNKRTLCGFSYDHRLTYLASQKITWNKTIQHGGIIDLPTWDHRRVSPAWSIDWPTWDHKRVSPAQIIDWPTWDLNIVSPA</sequence>
<accession>A0A9D4I2S4</accession>
<gene>
    <name evidence="1" type="ORF">DPMN_048317</name>
</gene>
<name>A0A9D4I2S4_DREPO</name>
<proteinExistence type="predicted"/>
<organism evidence="1 2">
    <name type="scientific">Dreissena polymorpha</name>
    <name type="common">Zebra mussel</name>
    <name type="synonym">Mytilus polymorpha</name>
    <dbReference type="NCBI Taxonomy" id="45954"/>
    <lineage>
        <taxon>Eukaryota</taxon>
        <taxon>Metazoa</taxon>
        <taxon>Spiralia</taxon>
        <taxon>Lophotrochozoa</taxon>
        <taxon>Mollusca</taxon>
        <taxon>Bivalvia</taxon>
        <taxon>Autobranchia</taxon>
        <taxon>Heteroconchia</taxon>
        <taxon>Euheterodonta</taxon>
        <taxon>Imparidentia</taxon>
        <taxon>Neoheterodontei</taxon>
        <taxon>Myida</taxon>
        <taxon>Dreissenoidea</taxon>
        <taxon>Dreissenidae</taxon>
        <taxon>Dreissena</taxon>
    </lineage>
</organism>
<evidence type="ECO:0000313" key="1">
    <source>
        <dbReference type="EMBL" id="KAH3741592.1"/>
    </source>
</evidence>
<reference evidence="1" key="2">
    <citation type="submission" date="2020-11" db="EMBL/GenBank/DDBJ databases">
        <authorList>
            <person name="McCartney M.A."/>
            <person name="Auch B."/>
            <person name="Kono T."/>
            <person name="Mallez S."/>
            <person name="Becker A."/>
            <person name="Gohl D.M."/>
            <person name="Silverstein K.A.T."/>
            <person name="Koren S."/>
            <person name="Bechman K.B."/>
            <person name="Herman A."/>
            <person name="Abrahante J.E."/>
            <person name="Garbe J."/>
        </authorList>
    </citation>
    <scope>NUCLEOTIDE SEQUENCE</scope>
    <source>
        <strain evidence="1">Duluth1</strain>
        <tissue evidence="1">Whole animal</tissue>
    </source>
</reference>
<dbReference type="EMBL" id="JAIWYP010000011">
    <property type="protein sequence ID" value="KAH3741592.1"/>
    <property type="molecule type" value="Genomic_DNA"/>
</dbReference>